<dbReference type="SMART" id="SM00345">
    <property type="entry name" value="HTH_GNTR"/>
    <property type="match status" value="1"/>
</dbReference>
<gene>
    <name evidence="6" type="ORF">KGQ19_25235</name>
</gene>
<dbReference type="Pfam" id="PF00392">
    <property type="entry name" value="GntR"/>
    <property type="match status" value="1"/>
</dbReference>
<evidence type="ECO:0000313" key="7">
    <source>
        <dbReference type="Proteomes" id="UP000730482"/>
    </source>
</evidence>
<reference evidence="6 7" key="1">
    <citation type="submission" date="2020-02" db="EMBL/GenBank/DDBJ databases">
        <title>Acidophilic actinobacteria isolated from forest soil.</title>
        <authorList>
            <person name="Golinska P."/>
        </authorList>
    </citation>
    <scope>NUCLEOTIDE SEQUENCE [LARGE SCALE GENOMIC DNA]</scope>
    <source>
        <strain evidence="6 7">NL8</strain>
    </source>
</reference>
<dbReference type="InterPro" id="IPR036390">
    <property type="entry name" value="WH_DNA-bd_sf"/>
</dbReference>
<dbReference type="RefSeq" id="WP_212012459.1">
    <property type="nucleotide sequence ID" value="NZ_JAAFYZ010000094.1"/>
</dbReference>
<organism evidence="6 7">
    <name type="scientific">Catenulispora pinistramenti</name>
    <dbReference type="NCBI Taxonomy" id="2705254"/>
    <lineage>
        <taxon>Bacteria</taxon>
        <taxon>Bacillati</taxon>
        <taxon>Actinomycetota</taxon>
        <taxon>Actinomycetes</taxon>
        <taxon>Catenulisporales</taxon>
        <taxon>Catenulisporaceae</taxon>
        <taxon>Catenulispora</taxon>
    </lineage>
</organism>
<dbReference type="Gene3D" id="3.40.50.2300">
    <property type="match status" value="2"/>
</dbReference>
<comment type="caution">
    <text evidence="6">The sequence shown here is derived from an EMBL/GenBank/DDBJ whole genome shotgun (WGS) entry which is preliminary data.</text>
</comment>
<proteinExistence type="predicted"/>
<keyword evidence="4" id="KW-0804">Transcription</keyword>
<dbReference type="InterPro" id="IPR000524">
    <property type="entry name" value="Tscrpt_reg_HTH_GntR"/>
</dbReference>
<evidence type="ECO:0000256" key="1">
    <source>
        <dbReference type="ARBA" id="ARBA00022491"/>
    </source>
</evidence>
<dbReference type="PROSITE" id="PS50949">
    <property type="entry name" value="HTH_GNTR"/>
    <property type="match status" value="1"/>
</dbReference>
<dbReference type="SUPFAM" id="SSF53822">
    <property type="entry name" value="Periplasmic binding protein-like I"/>
    <property type="match status" value="1"/>
</dbReference>
<keyword evidence="1" id="KW-0678">Repressor</keyword>
<name>A0ABS5KVT0_9ACTN</name>
<dbReference type="CDD" id="cd07377">
    <property type="entry name" value="WHTH_GntR"/>
    <property type="match status" value="1"/>
</dbReference>
<dbReference type="Pfam" id="PF13377">
    <property type="entry name" value="Peripla_BP_3"/>
    <property type="match status" value="1"/>
</dbReference>
<keyword evidence="3" id="KW-0238">DNA-binding</keyword>
<accession>A0ABS5KVT0</accession>
<protein>
    <submittedName>
        <fullName evidence="6">GntR family transcriptional regulator</fullName>
    </submittedName>
</protein>
<dbReference type="Proteomes" id="UP000730482">
    <property type="component" value="Unassembled WGS sequence"/>
</dbReference>
<dbReference type="InterPro" id="IPR028082">
    <property type="entry name" value="Peripla_BP_I"/>
</dbReference>
<evidence type="ECO:0000259" key="5">
    <source>
        <dbReference type="PROSITE" id="PS50949"/>
    </source>
</evidence>
<dbReference type="InterPro" id="IPR046335">
    <property type="entry name" value="LacI/GalR-like_sensor"/>
</dbReference>
<evidence type="ECO:0000256" key="3">
    <source>
        <dbReference type="ARBA" id="ARBA00023125"/>
    </source>
</evidence>
<dbReference type="SUPFAM" id="SSF46785">
    <property type="entry name" value="Winged helix' DNA-binding domain"/>
    <property type="match status" value="1"/>
</dbReference>
<dbReference type="Gene3D" id="1.10.10.10">
    <property type="entry name" value="Winged helix-like DNA-binding domain superfamily/Winged helix DNA-binding domain"/>
    <property type="match status" value="1"/>
</dbReference>
<evidence type="ECO:0000256" key="4">
    <source>
        <dbReference type="ARBA" id="ARBA00023163"/>
    </source>
</evidence>
<dbReference type="PANTHER" id="PTHR30146:SF95">
    <property type="entry name" value="RIBOSE OPERON REPRESSOR"/>
    <property type="match status" value="1"/>
</dbReference>
<feature type="domain" description="HTH gntR-type" evidence="5">
    <location>
        <begin position="4"/>
        <end position="72"/>
    </location>
</feature>
<keyword evidence="7" id="KW-1185">Reference proteome</keyword>
<dbReference type="PRINTS" id="PR00035">
    <property type="entry name" value="HTHGNTR"/>
</dbReference>
<dbReference type="EMBL" id="JAAFYZ010000094">
    <property type="protein sequence ID" value="MBS2550176.1"/>
    <property type="molecule type" value="Genomic_DNA"/>
</dbReference>
<evidence type="ECO:0000256" key="2">
    <source>
        <dbReference type="ARBA" id="ARBA00023015"/>
    </source>
</evidence>
<evidence type="ECO:0000313" key="6">
    <source>
        <dbReference type="EMBL" id="MBS2550176.1"/>
    </source>
</evidence>
<keyword evidence="2" id="KW-0805">Transcription regulation</keyword>
<dbReference type="PANTHER" id="PTHR30146">
    <property type="entry name" value="LACI-RELATED TRANSCRIPTIONAL REPRESSOR"/>
    <property type="match status" value="1"/>
</dbReference>
<dbReference type="InterPro" id="IPR036388">
    <property type="entry name" value="WH-like_DNA-bd_sf"/>
</dbReference>
<dbReference type="CDD" id="cd06267">
    <property type="entry name" value="PBP1_LacI_sugar_binding-like"/>
    <property type="match status" value="1"/>
</dbReference>
<sequence>MPDKLLYEHVHAELKGRIAGGRYPVGQRLPSPADLCEEFSVSTITVKRALDMLAADGYVVRRPRRGTVVVSAEPEQRRGARGANGTIGAMDTAVWAGGAAGGGNGATLPLFGAVLTSFDDTFGGGILTSMLAETAARANLIVKMSFGDADAEEALIGELLAAGVAGLAFQPSSSESVPPALLGLLARRFPVVIIDRSFDGIPVSAVCSDNVAGGRAATEHLLDLGHRRIGLVTSASRVSTVQDRRNGYVRAHAARGVPHDDADEFHAVDSVTPGATTSPEQDLARLTEFVRSRPEITAYLASEHHIALLLRKACQAVARTVPGDVSIVCFDQAEALVDDSVFGFTHIAQAQHLMGTRVIEELFAQLADPGAVTKHALPTRLVPGASTAARH</sequence>